<dbReference type="NCBIfam" id="TIGR03242">
    <property type="entry name" value="arg_catab_astE"/>
    <property type="match status" value="1"/>
</dbReference>
<dbReference type="InterPro" id="IPR016681">
    <property type="entry name" value="SuccinylGlu_desuccinylase"/>
</dbReference>
<evidence type="ECO:0000256" key="5">
    <source>
        <dbReference type="HAMAP-Rule" id="MF_00767"/>
    </source>
</evidence>
<protein>
    <recommendedName>
        <fullName evidence="5 6">Succinylglutamate desuccinylase</fullName>
        <ecNumber evidence="5 6">3.5.1.96</ecNumber>
    </recommendedName>
</protein>
<feature type="binding site" evidence="5">
    <location>
        <position position="60"/>
    </location>
    <ligand>
        <name>Zn(2+)</name>
        <dbReference type="ChEBI" id="CHEBI:29105"/>
    </ligand>
</feature>
<evidence type="ECO:0000256" key="4">
    <source>
        <dbReference type="ARBA" id="ARBA00022833"/>
    </source>
</evidence>
<dbReference type="InterPro" id="IPR007036">
    <property type="entry name" value="Aste_AspA_hybrid_dom"/>
</dbReference>
<keyword evidence="10" id="KW-1185">Reference proteome</keyword>
<dbReference type="NCBIfam" id="NF003706">
    <property type="entry name" value="PRK05324.1"/>
    <property type="match status" value="1"/>
</dbReference>
<sequence>MNFADADFLAWSCAHPDGVADQFHQRLDNGTELQLWDSGVLVAEPAQAGDKQVVISCAVHGNETAPIELLRDMVADVRSGKLQLAHRTLFLIANPASINAGRRFVEENMNRLFSGEHSNAPGMINPERERAAKLEQYVQQFYSAAEADEKTRLHYDLHTAIRDSAHEKFAVYPFLHGKPYSKEQLSFLRDCGVTTILLNQEPTTTFSYFSSAHCQAHAFTVELGKVKPFGENDMRRFADADRSLRRLLSESAPQWSAFDSDKHQIYEVARTINRTQQDFRLHFADDVANFTPFQQGELLATDGDIEYRVEQPQERIIFPNAKVAIGQRALLTVVEIPAQRLQLV</sequence>
<dbReference type="EMBL" id="AMRG01000006">
    <property type="protein sequence ID" value="EKE84223.1"/>
    <property type="molecule type" value="Genomic_DNA"/>
</dbReference>
<dbReference type="PANTHER" id="PTHR15162">
    <property type="entry name" value="ASPARTOACYLASE"/>
    <property type="match status" value="1"/>
</dbReference>
<dbReference type="Pfam" id="PF04952">
    <property type="entry name" value="AstE_AspA_hybrid"/>
    <property type="match status" value="1"/>
</dbReference>
<dbReference type="InterPro" id="IPR050178">
    <property type="entry name" value="AspA/AstE_fam"/>
</dbReference>
<proteinExistence type="inferred from homology"/>
<name>K2K901_9GAMM</name>
<dbReference type="PATRIC" id="fig|740709.3.peg.1227"/>
<comment type="pathway">
    <text evidence="5">Amino-acid degradation; L-arginine degradation via AST pathway; L-glutamate and succinate from L-arginine: step 5/5.</text>
</comment>
<evidence type="ECO:0000256" key="2">
    <source>
        <dbReference type="ARBA" id="ARBA00022723"/>
    </source>
</evidence>
<dbReference type="GO" id="GO:0008270">
    <property type="term" value="F:zinc ion binding"/>
    <property type="evidence" value="ECO:0007669"/>
    <property type="project" value="UniProtKB-UniRule"/>
</dbReference>
<dbReference type="InterPro" id="IPR055438">
    <property type="entry name" value="AstE_AspA_cat"/>
</dbReference>
<dbReference type="GO" id="GO:0019544">
    <property type="term" value="P:L-arginine catabolic process to L-glutamate"/>
    <property type="evidence" value="ECO:0007669"/>
    <property type="project" value="UniProtKB-UniRule"/>
</dbReference>
<keyword evidence="2 5" id="KW-0479">Metal-binding</keyword>
<evidence type="ECO:0000256" key="6">
    <source>
        <dbReference type="NCBIfam" id="TIGR03242"/>
    </source>
</evidence>
<gene>
    <name evidence="5" type="primary">astE</name>
    <name evidence="9" type="ORF">A10D4_06006</name>
</gene>
<evidence type="ECO:0000313" key="10">
    <source>
        <dbReference type="Proteomes" id="UP000014115"/>
    </source>
</evidence>
<comment type="similarity">
    <text evidence="5">Belongs to the AspA/AstE family. Succinylglutamate desuccinylase subfamily.</text>
</comment>
<reference evidence="9 10" key="1">
    <citation type="journal article" date="2012" name="J. Bacteriol.">
        <title>Genome Sequence of Idiomarina xiamenensis Type Strain 10-D-4.</title>
        <authorList>
            <person name="Lai Q."/>
            <person name="Wang L."/>
            <person name="Wang W."/>
            <person name="Shao Z."/>
        </authorList>
    </citation>
    <scope>NUCLEOTIDE SEQUENCE [LARGE SCALE GENOMIC DNA]</scope>
    <source>
        <strain evidence="9 10">10-D-4</strain>
    </source>
</reference>
<dbReference type="SUPFAM" id="SSF53187">
    <property type="entry name" value="Zn-dependent exopeptidases"/>
    <property type="match status" value="1"/>
</dbReference>
<keyword evidence="3 5" id="KW-0378">Hydrolase</keyword>
<dbReference type="HAMAP" id="MF_00767">
    <property type="entry name" value="Arg_catab_AstE"/>
    <property type="match status" value="1"/>
</dbReference>
<feature type="domain" description="AstE/AspA barrel-sandwich hybrid" evidence="7">
    <location>
        <begin position="262"/>
        <end position="335"/>
    </location>
</feature>
<comment type="function">
    <text evidence="5">Transforms N(2)-succinylglutamate into succinate and glutamate.</text>
</comment>
<dbReference type="GO" id="GO:0009017">
    <property type="term" value="F:succinylglutamate desuccinylase activity"/>
    <property type="evidence" value="ECO:0007669"/>
    <property type="project" value="UniProtKB-UniRule"/>
</dbReference>
<dbReference type="GO" id="GO:0016788">
    <property type="term" value="F:hydrolase activity, acting on ester bonds"/>
    <property type="evidence" value="ECO:0007669"/>
    <property type="project" value="UniProtKB-UniRule"/>
</dbReference>
<dbReference type="eggNOG" id="COG2988">
    <property type="taxonomic scope" value="Bacteria"/>
</dbReference>
<dbReference type="CDD" id="cd03855">
    <property type="entry name" value="M14_ASTE"/>
    <property type="match status" value="1"/>
</dbReference>
<dbReference type="Gene3D" id="3.40.630.10">
    <property type="entry name" value="Zn peptidases"/>
    <property type="match status" value="1"/>
</dbReference>
<comment type="catalytic activity">
    <reaction evidence="5">
        <text>N-succinyl-L-glutamate + H2O = L-glutamate + succinate</text>
        <dbReference type="Rhea" id="RHEA:15169"/>
        <dbReference type="ChEBI" id="CHEBI:15377"/>
        <dbReference type="ChEBI" id="CHEBI:29985"/>
        <dbReference type="ChEBI" id="CHEBI:30031"/>
        <dbReference type="ChEBI" id="CHEBI:58763"/>
        <dbReference type="EC" id="3.5.1.96"/>
    </reaction>
</comment>
<dbReference type="Proteomes" id="UP000014115">
    <property type="component" value="Unassembled WGS sequence"/>
</dbReference>
<keyword evidence="4 5" id="KW-0862">Zinc</keyword>
<evidence type="ECO:0000256" key="1">
    <source>
        <dbReference type="ARBA" id="ARBA00022503"/>
    </source>
</evidence>
<dbReference type="RefSeq" id="WP_008488358.1">
    <property type="nucleotide sequence ID" value="NZ_AMRG01000006.1"/>
</dbReference>
<evidence type="ECO:0000256" key="3">
    <source>
        <dbReference type="ARBA" id="ARBA00022801"/>
    </source>
</evidence>
<accession>K2K901</accession>
<dbReference type="UniPathway" id="UPA00185">
    <property type="reaction ID" value="UER00283"/>
</dbReference>
<evidence type="ECO:0000259" key="7">
    <source>
        <dbReference type="Pfam" id="PF04952"/>
    </source>
</evidence>
<dbReference type="STRING" id="740709.A10D4_06006"/>
<comment type="caution">
    <text evidence="9">The sequence shown here is derived from an EMBL/GenBank/DDBJ whole genome shotgun (WGS) entry which is preliminary data.</text>
</comment>
<feature type="binding site" evidence="5">
    <location>
        <position position="63"/>
    </location>
    <ligand>
        <name>Zn(2+)</name>
        <dbReference type="ChEBI" id="CHEBI:29105"/>
    </ligand>
</feature>
<dbReference type="PIRSF" id="PIRSF017020">
    <property type="entry name" value="AstE"/>
    <property type="match status" value="1"/>
</dbReference>
<dbReference type="PANTHER" id="PTHR15162:SF7">
    <property type="entry name" value="SUCCINYLGLUTAMATE DESUCCINYLASE"/>
    <property type="match status" value="1"/>
</dbReference>
<feature type="domain" description="Succinylglutamate desuccinylase/Aspartoacylase catalytic" evidence="8">
    <location>
        <begin position="51"/>
        <end position="247"/>
    </location>
</feature>
<feature type="binding site" evidence="5">
    <location>
        <position position="158"/>
    </location>
    <ligand>
        <name>Zn(2+)</name>
        <dbReference type="ChEBI" id="CHEBI:29105"/>
    </ligand>
</feature>
<dbReference type="AlphaFoldDB" id="K2K901"/>
<comment type="cofactor">
    <cofactor evidence="5">
        <name>Zn(2+)</name>
        <dbReference type="ChEBI" id="CHEBI:29105"/>
    </cofactor>
    <text evidence="5">Binds 1 zinc ion per subunit.</text>
</comment>
<evidence type="ECO:0000259" key="8">
    <source>
        <dbReference type="Pfam" id="PF24827"/>
    </source>
</evidence>
<keyword evidence="1 5" id="KW-0056">Arginine metabolism</keyword>
<feature type="active site" evidence="5">
    <location>
        <position position="222"/>
    </location>
</feature>
<organism evidence="9 10">
    <name type="scientific">Idiomarina xiamenensis 10-D-4</name>
    <dbReference type="NCBI Taxonomy" id="740709"/>
    <lineage>
        <taxon>Bacteria</taxon>
        <taxon>Pseudomonadati</taxon>
        <taxon>Pseudomonadota</taxon>
        <taxon>Gammaproteobacteria</taxon>
        <taxon>Alteromonadales</taxon>
        <taxon>Idiomarinaceae</taxon>
        <taxon>Idiomarina</taxon>
    </lineage>
</organism>
<dbReference type="Pfam" id="PF24827">
    <property type="entry name" value="AstE_AspA_cat"/>
    <property type="match status" value="1"/>
</dbReference>
<dbReference type="EC" id="3.5.1.96" evidence="5 6"/>
<dbReference type="GO" id="GO:0019545">
    <property type="term" value="P:L-arginine catabolic process to succinate"/>
    <property type="evidence" value="ECO:0007669"/>
    <property type="project" value="UniProtKB-UniRule"/>
</dbReference>
<evidence type="ECO:0000313" key="9">
    <source>
        <dbReference type="EMBL" id="EKE84223.1"/>
    </source>
</evidence>
<dbReference type="OrthoDB" id="5290473at2"/>